<sequence length="184" mass="21373">MKKFEPKQETLLTRVGHLSAIESRHVGRKSLLWRRQNLLQGWSIHILTVLLRFWRRIGQDEVVPHKVFGVSPRFVQELDPEHCYQPAHHLDVKGCLVQGALVEQETFGQMEQIRTSYLNILGKVASLRAERGVDLERATETPTLRASKVDRLRRELDESNKKARRLDEALQDRDHAKVQVEAEK</sequence>
<reference evidence="3" key="1">
    <citation type="journal article" date="2017" name="Nat. Commun.">
        <title>The asparagus genome sheds light on the origin and evolution of a young Y chromosome.</title>
        <authorList>
            <person name="Harkess A."/>
            <person name="Zhou J."/>
            <person name="Xu C."/>
            <person name="Bowers J.E."/>
            <person name="Van der Hulst R."/>
            <person name="Ayyampalayam S."/>
            <person name="Mercati F."/>
            <person name="Riccardi P."/>
            <person name="McKain M.R."/>
            <person name="Kakrana A."/>
            <person name="Tang H."/>
            <person name="Ray J."/>
            <person name="Groenendijk J."/>
            <person name="Arikit S."/>
            <person name="Mathioni S.M."/>
            <person name="Nakano M."/>
            <person name="Shan H."/>
            <person name="Telgmann-Rauber A."/>
            <person name="Kanno A."/>
            <person name="Yue Z."/>
            <person name="Chen H."/>
            <person name="Li W."/>
            <person name="Chen Y."/>
            <person name="Xu X."/>
            <person name="Zhang Y."/>
            <person name="Luo S."/>
            <person name="Chen H."/>
            <person name="Gao J."/>
            <person name="Mao Z."/>
            <person name="Pires J.C."/>
            <person name="Luo M."/>
            <person name="Kudrna D."/>
            <person name="Wing R.A."/>
            <person name="Meyers B.C."/>
            <person name="Yi K."/>
            <person name="Kong H."/>
            <person name="Lavrijsen P."/>
            <person name="Sunseri F."/>
            <person name="Falavigna A."/>
            <person name="Ye Y."/>
            <person name="Leebens-Mack J.H."/>
            <person name="Chen G."/>
        </authorList>
    </citation>
    <scope>NUCLEOTIDE SEQUENCE [LARGE SCALE GENOMIC DNA]</scope>
    <source>
        <strain evidence="3">cv. DH0086</strain>
    </source>
</reference>
<name>A0A5P1FFG8_ASPOF</name>
<organism evidence="2 3">
    <name type="scientific">Asparagus officinalis</name>
    <name type="common">Garden asparagus</name>
    <dbReference type="NCBI Taxonomy" id="4686"/>
    <lineage>
        <taxon>Eukaryota</taxon>
        <taxon>Viridiplantae</taxon>
        <taxon>Streptophyta</taxon>
        <taxon>Embryophyta</taxon>
        <taxon>Tracheophyta</taxon>
        <taxon>Spermatophyta</taxon>
        <taxon>Magnoliopsida</taxon>
        <taxon>Liliopsida</taxon>
        <taxon>Asparagales</taxon>
        <taxon>Asparagaceae</taxon>
        <taxon>Asparagoideae</taxon>
        <taxon>Asparagus</taxon>
    </lineage>
</organism>
<keyword evidence="3" id="KW-1185">Reference proteome</keyword>
<evidence type="ECO:0000313" key="2">
    <source>
        <dbReference type="EMBL" id="ONK76804.1"/>
    </source>
</evidence>
<dbReference type="EMBL" id="CM007382">
    <property type="protein sequence ID" value="ONK76804.1"/>
    <property type="molecule type" value="Genomic_DNA"/>
</dbReference>
<protein>
    <submittedName>
        <fullName evidence="2">Uncharacterized protein</fullName>
    </submittedName>
</protein>
<feature type="region of interest" description="Disordered" evidence="1">
    <location>
        <begin position="156"/>
        <end position="184"/>
    </location>
</feature>
<dbReference type="Proteomes" id="UP000243459">
    <property type="component" value="Chromosome 2"/>
</dbReference>
<dbReference type="Gramene" id="ONK76804">
    <property type="protein sequence ID" value="ONK76804"/>
    <property type="gene ID" value="A4U43_C02F10"/>
</dbReference>
<evidence type="ECO:0000256" key="1">
    <source>
        <dbReference type="SAM" id="MobiDB-lite"/>
    </source>
</evidence>
<proteinExistence type="predicted"/>
<gene>
    <name evidence="2" type="ORF">A4U43_C02F10</name>
</gene>
<dbReference type="AlphaFoldDB" id="A0A5P1FFG8"/>
<evidence type="ECO:0000313" key="3">
    <source>
        <dbReference type="Proteomes" id="UP000243459"/>
    </source>
</evidence>
<accession>A0A5P1FFG8</accession>